<dbReference type="RefSeq" id="WP_223093000.1">
    <property type="nucleotide sequence ID" value="NZ_CP061913.1"/>
</dbReference>
<dbReference type="InterPro" id="IPR013325">
    <property type="entry name" value="RNA_pol_sigma_r2"/>
</dbReference>
<dbReference type="SUPFAM" id="SSF88946">
    <property type="entry name" value="Sigma2 domain of RNA polymerase sigma factors"/>
    <property type="match status" value="1"/>
</dbReference>
<evidence type="ECO:0000259" key="6">
    <source>
        <dbReference type="Pfam" id="PF04542"/>
    </source>
</evidence>
<dbReference type="InterPro" id="IPR014284">
    <property type="entry name" value="RNA_pol_sigma-70_dom"/>
</dbReference>
<dbReference type="InterPro" id="IPR014325">
    <property type="entry name" value="RNA_pol_sigma-E_actinobac"/>
</dbReference>
<evidence type="ECO:0000256" key="5">
    <source>
        <dbReference type="ARBA" id="ARBA00023163"/>
    </source>
</evidence>
<name>A0ABV5MAR5_9ACTN</name>
<protein>
    <submittedName>
        <fullName evidence="8">SigE family RNA polymerase sigma factor</fullName>
    </submittedName>
</protein>
<keyword evidence="4" id="KW-0238">DNA-binding</keyword>
<dbReference type="PANTHER" id="PTHR43133">
    <property type="entry name" value="RNA POLYMERASE ECF-TYPE SIGMA FACTO"/>
    <property type="match status" value="1"/>
</dbReference>
<organism evidence="8 9">
    <name type="scientific">Dactylosporangium vinaceum</name>
    <dbReference type="NCBI Taxonomy" id="53362"/>
    <lineage>
        <taxon>Bacteria</taxon>
        <taxon>Bacillati</taxon>
        <taxon>Actinomycetota</taxon>
        <taxon>Actinomycetes</taxon>
        <taxon>Micromonosporales</taxon>
        <taxon>Micromonosporaceae</taxon>
        <taxon>Dactylosporangium</taxon>
    </lineage>
</organism>
<comment type="caution">
    <text evidence="8">The sequence shown here is derived from an EMBL/GenBank/DDBJ whole genome shotgun (WGS) entry which is preliminary data.</text>
</comment>
<evidence type="ECO:0000313" key="8">
    <source>
        <dbReference type="EMBL" id="MFB9445942.1"/>
    </source>
</evidence>
<evidence type="ECO:0000256" key="2">
    <source>
        <dbReference type="ARBA" id="ARBA00023015"/>
    </source>
</evidence>
<keyword evidence="3" id="KW-0731">Sigma factor</keyword>
<comment type="similarity">
    <text evidence="1">Belongs to the sigma-70 factor family. ECF subfamily.</text>
</comment>
<keyword evidence="2" id="KW-0805">Transcription regulation</keyword>
<dbReference type="Gene3D" id="1.10.1740.10">
    <property type="match status" value="1"/>
</dbReference>
<keyword evidence="9" id="KW-1185">Reference proteome</keyword>
<evidence type="ECO:0000259" key="7">
    <source>
        <dbReference type="Pfam" id="PF08281"/>
    </source>
</evidence>
<evidence type="ECO:0000256" key="4">
    <source>
        <dbReference type="ARBA" id="ARBA00023125"/>
    </source>
</evidence>
<dbReference type="Pfam" id="PF08281">
    <property type="entry name" value="Sigma70_r4_2"/>
    <property type="match status" value="1"/>
</dbReference>
<dbReference type="NCBIfam" id="TIGR02983">
    <property type="entry name" value="SigE-fam_strep"/>
    <property type="match status" value="1"/>
</dbReference>
<evidence type="ECO:0000313" key="9">
    <source>
        <dbReference type="Proteomes" id="UP001589608"/>
    </source>
</evidence>
<dbReference type="Gene3D" id="1.10.10.10">
    <property type="entry name" value="Winged helix-like DNA-binding domain superfamily/Winged helix DNA-binding domain"/>
    <property type="match status" value="1"/>
</dbReference>
<evidence type="ECO:0000256" key="3">
    <source>
        <dbReference type="ARBA" id="ARBA00023082"/>
    </source>
</evidence>
<dbReference type="Proteomes" id="UP001589608">
    <property type="component" value="Unassembled WGS sequence"/>
</dbReference>
<feature type="domain" description="RNA polymerase sigma-70 region 2" evidence="6">
    <location>
        <begin position="8"/>
        <end position="72"/>
    </location>
</feature>
<keyword evidence="5" id="KW-0804">Transcription</keyword>
<dbReference type="CDD" id="cd06171">
    <property type="entry name" value="Sigma70_r4"/>
    <property type="match status" value="1"/>
</dbReference>
<dbReference type="EMBL" id="JBHMCA010000043">
    <property type="protein sequence ID" value="MFB9445942.1"/>
    <property type="molecule type" value="Genomic_DNA"/>
</dbReference>
<dbReference type="SUPFAM" id="SSF88659">
    <property type="entry name" value="Sigma3 and sigma4 domains of RNA polymerase sigma factors"/>
    <property type="match status" value="1"/>
</dbReference>
<dbReference type="InterPro" id="IPR036388">
    <property type="entry name" value="WH-like_DNA-bd_sf"/>
</dbReference>
<feature type="domain" description="RNA polymerase sigma factor 70 region 4 type 2" evidence="7">
    <location>
        <begin position="102"/>
        <end position="154"/>
    </location>
</feature>
<sequence>MRFEDFAQARLPALLRCAALLCGERESARDLVQDVLTKSLVRWRRIGALDEPYAYVRAMLTNEFLSQRRRRRVVTVPLTFDALDGPAVPVQRDYATDAAAREAMWQRLATLPPQQRATVVLRYYEGLSDPEIADVLGCRPATVRSNAARALAALRVELTDPSLVTEGQQQ</sequence>
<dbReference type="InterPro" id="IPR039425">
    <property type="entry name" value="RNA_pol_sigma-70-like"/>
</dbReference>
<dbReference type="InterPro" id="IPR013249">
    <property type="entry name" value="RNA_pol_sigma70_r4_t2"/>
</dbReference>
<dbReference type="Pfam" id="PF04542">
    <property type="entry name" value="Sigma70_r2"/>
    <property type="match status" value="1"/>
</dbReference>
<dbReference type="PANTHER" id="PTHR43133:SF50">
    <property type="entry name" value="ECF RNA POLYMERASE SIGMA FACTOR SIGM"/>
    <property type="match status" value="1"/>
</dbReference>
<gene>
    <name evidence="8" type="ORF">ACFFTR_22915</name>
</gene>
<accession>A0ABV5MAR5</accession>
<evidence type="ECO:0000256" key="1">
    <source>
        <dbReference type="ARBA" id="ARBA00010641"/>
    </source>
</evidence>
<dbReference type="InterPro" id="IPR013324">
    <property type="entry name" value="RNA_pol_sigma_r3/r4-like"/>
</dbReference>
<reference evidence="8 9" key="1">
    <citation type="submission" date="2024-09" db="EMBL/GenBank/DDBJ databases">
        <authorList>
            <person name="Sun Q."/>
            <person name="Mori K."/>
        </authorList>
    </citation>
    <scope>NUCLEOTIDE SEQUENCE [LARGE SCALE GENOMIC DNA]</scope>
    <source>
        <strain evidence="8 9">JCM 3307</strain>
    </source>
</reference>
<dbReference type="NCBIfam" id="TIGR02937">
    <property type="entry name" value="sigma70-ECF"/>
    <property type="match status" value="1"/>
</dbReference>
<proteinExistence type="inferred from homology"/>
<dbReference type="InterPro" id="IPR007627">
    <property type="entry name" value="RNA_pol_sigma70_r2"/>
</dbReference>